<feature type="compositionally biased region" description="Acidic residues" evidence="2">
    <location>
        <begin position="271"/>
        <end position="285"/>
    </location>
</feature>
<dbReference type="Pfam" id="PF11775">
    <property type="entry name" value="CobT_C"/>
    <property type="match status" value="1"/>
</dbReference>
<dbReference type="NCBIfam" id="TIGR01651">
    <property type="entry name" value="CobT"/>
    <property type="match status" value="1"/>
</dbReference>
<protein>
    <recommendedName>
        <fullName evidence="1">Cobaltochelatase subunit CobT</fullName>
        <ecNumber evidence="1">6.6.1.2</ecNumber>
    </recommendedName>
</protein>
<dbReference type="AlphaFoldDB" id="A0A399RPJ1"/>
<dbReference type="InterPro" id="IPR051928">
    <property type="entry name" value="NorD/CobT"/>
</dbReference>
<dbReference type="CDD" id="cd01454">
    <property type="entry name" value="vWA_norD_type"/>
    <property type="match status" value="1"/>
</dbReference>
<dbReference type="PANTHER" id="PTHR41248">
    <property type="entry name" value="NORD PROTEIN"/>
    <property type="match status" value="1"/>
</dbReference>
<dbReference type="EMBL" id="QWGA01000003">
    <property type="protein sequence ID" value="RIJ31849.1"/>
    <property type="molecule type" value="Genomic_DNA"/>
</dbReference>
<dbReference type="InterPro" id="IPR036465">
    <property type="entry name" value="vWFA_dom_sf"/>
</dbReference>
<dbReference type="InterPro" id="IPR025861">
    <property type="entry name" value="CobT_VWA_dom"/>
</dbReference>
<evidence type="ECO:0000313" key="4">
    <source>
        <dbReference type="EMBL" id="RIJ31849.1"/>
    </source>
</evidence>
<sequence>MSNKDDTPYELFKQALATTAKAMSQTRDVETSFVSEAGRTEENRLVLQAPPRELSKEQAARARGEADALSLRMAHHDAAAHMAERPSGEMARQVYEAAERARIESIGANAMDGTAANLDAALAARCEKAGYTRMQDRTEAPIAPAIEFLLREKLTGRKLPAEAEGIASIWRDEVTERGGNALDELLTQLNDQRAFAKTVQRLIKDLTEGDEAGDEQEDESETESEEESEQQETSSDDSEQGDETEGSSTEEMEAGESDDVEGEEANVSVDADAEAEGEDDYEESDDGSKPLRPNFRDGDDRQDFSYRVFTTAHDEVAKAADLCDPEELTRLRAYLDHQLQSLQGAVSKLANRLQRRLMAQQNRSWSFDLEEGVLDTARLTRVITDPTAPLSFKQEDDSEFRDTVVTLLLDNSGSMRGRPIMIAALCADILARTLERCGVKVEILGFTTKAWKGGLAREDWVKANKPAGPGRLNDLRHIIYKSADAPWRRARKNLGLMMREGLLKENIDGEALLWAHDRLLGRPEQRKIMMVISDGAPVDDSTLSVNVGNYLERHLRQVITEIENRSPVELIAIGIGHDVTRYYKRAVTLVDAEQLGGAITEQLASLFDEKDNLPDQKAMAVQTPSGSISGRTMSSGVSETARGGPRYGSRDVKVTSMQDIARKASKS</sequence>
<dbReference type="PROSITE" id="PS50234">
    <property type="entry name" value="VWFA"/>
    <property type="match status" value="1"/>
</dbReference>
<feature type="compositionally biased region" description="Polar residues" evidence="2">
    <location>
        <begin position="622"/>
        <end position="638"/>
    </location>
</feature>
<dbReference type="PANTHER" id="PTHR41248:SF1">
    <property type="entry name" value="NORD PROTEIN"/>
    <property type="match status" value="1"/>
</dbReference>
<evidence type="ECO:0000256" key="2">
    <source>
        <dbReference type="SAM" id="MobiDB-lite"/>
    </source>
</evidence>
<organism evidence="4 5">
    <name type="scientific">Henriciella algicola</name>
    <dbReference type="NCBI Taxonomy" id="1608422"/>
    <lineage>
        <taxon>Bacteria</taxon>
        <taxon>Pseudomonadati</taxon>
        <taxon>Pseudomonadota</taxon>
        <taxon>Alphaproteobacteria</taxon>
        <taxon>Hyphomonadales</taxon>
        <taxon>Hyphomonadaceae</taxon>
        <taxon>Henriciella</taxon>
    </lineage>
</organism>
<dbReference type="Pfam" id="PF06213">
    <property type="entry name" value="CobT"/>
    <property type="match status" value="1"/>
</dbReference>
<feature type="compositionally biased region" description="Acidic residues" evidence="2">
    <location>
        <begin position="208"/>
        <end position="264"/>
    </location>
</feature>
<feature type="region of interest" description="Disordered" evidence="2">
    <location>
        <begin position="20"/>
        <end position="44"/>
    </location>
</feature>
<feature type="region of interest" description="Disordered" evidence="2">
    <location>
        <begin position="206"/>
        <end position="301"/>
    </location>
</feature>
<dbReference type="SUPFAM" id="SSF53300">
    <property type="entry name" value="vWA-like"/>
    <property type="match status" value="1"/>
</dbReference>
<evidence type="ECO:0000313" key="5">
    <source>
        <dbReference type="Proteomes" id="UP000265845"/>
    </source>
</evidence>
<reference evidence="4 5" key="1">
    <citation type="submission" date="2018-08" db="EMBL/GenBank/DDBJ databases">
        <title>Henriciella mobilis sp. nov., isolated from seawater.</title>
        <authorList>
            <person name="Cheng H."/>
            <person name="Wu Y.-H."/>
            <person name="Xu X.-W."/>
            <person name="Guo L.-L."/>
        </authorList>
    </citation>
    <scope>NUCLEOTIDE SEQUENCE [LARGE SCALE GENOMIC DNA]</scope>
    <source>
        <strain evidence="4 5">CCUG67844</strain>
    </source>
</reference>
<feature type="compositionally biased region" description="Basic and acidic residues" evidence="2">
    <location>
        <begin position="286"/>
        <end position="301"/>
    </location>
</feature>
<proteinExistence type="predicted"/>
<dbReference type="Proteomes" id="UP000265845">
    <property type="component" value="Unassembled WGS sequence"/>
</dbReference>
<dbReference type="Gene3D" id="3.40.50.410">
    <property type="entry name" value="von Willebrand factor, type A domain"/>
    <property type="match status" value="1"/>
</dbReference>
<keyword evidence="5" id="KW-1185">Reference proteome</keyword>
<dbReference type="OrthoDB" id="9764783at2"/>
<name>A0A399RPJ1_9PROT</name>
<dbReference type="InterPro" id="IPR002035">
    <property type="entry name" value="VWF_A"/>
</dbReference>
<feature type="region of interest" description="Disordered" evidence="2">
    <location>
        <begin position="620"/>
        <end position="667"/>
    </location>
</feature>
<feature type="domain" description="VWFA" evidence="3">
    <location>
        <begin position="404"/>
        <end position="637"/>
    </location>
</feature>
<keyword evidence="4" id="KW-0436">Ligase</keyword>
<evidence type="ECO:0000256" key="1">
    <source>
        <dbReference type="NCBIfam" id="TIGR01651"/>
    </source>
</evidence>
<dbReference type="GO" id="GO:0051116">
    <property type="term" value="F:cobaltochelatase activity"/>
    <property type="evidence" value="ECO:0007669"/>
    <property type="project" value="UniProtKB-UniRule"/>
</dbReference>
<dbReference type="EC" id="6.6.1.2" evidence="1"/>
<dbReference type="InterPro" id="IPR006538">
    <property type="entry name" value="CobT"/>
</dbReference>
<dbReference type="GO" id="GO:0009236">
    <property type="term" value="P:cobalamin biosynthetic process"/>
    <property type="evidence" value="ECO:0007669"/>
    <property type="project" value="UniProtKB-UniRule"/>
</dbReference>
<gene>
    <name evidence="4" type="primary">cobT</name>
    <name evidence="4" type="ORF">D1222_06305</name>
</gene>
<accession>A0A399RPJ1</accession>
<dbReference type="RefSeq" id="WP_119453338.1">
    <property type="nucleotide sequence ID" value="NZ_QWGA01000003.1"/>
</dbReference>
<evidence type="ECO:0000259" key="3">
    <source>
        <dbReference type="PROSITE" id="PS50234"/>
    </source>
</evidence>
<comment type="caution">
    <text evidence="4">The sequence shown here is derived from an EMBL/GenBank/DDBJ whole genome shotgun (WGS) entry which is preliminary data.</text>
</comment>
<dbReference type="SMART" id="SM00327">
    <property type="entry name" value="VWA"/>
    <property type="match status" value="1"/>
</dbReference>
<dbReference type="PIRSF" id="PIRSF031715">
    <property type="entry name" value="Cob_chel_CobT"/>
    <property type="match status" value="1"/>
</dbReference>